<protein>
    <submittedName>
        <fullName evidence="1">Uncharacterized protein</fullName>
    </submittedName>
</protein>
<sequence>MILVYETRCGPIPFPWLQASKNPLEENLRLFNIENGNSNIIIDDNSIIMIPDQ</sequence>
<name>A0A0K2V6Q3_LEPSM</name>
<proteinExistence type="predicted"/>
<evidence type="ECO:0000313" key="1">
    <source>
        <dbReference type="EMBL" id="CDW46000.1"/>
    </source>
</evidence>
<reference evidence="1" key="1">
    <citation type="submission" date="2014-05" db="EMBL/GenBank/DDBJ databases">
        <authorList>
            <person name="Chronopoulou M."/>
        </authorList>
    </citation>
    <scope>NUCLEOTIDE SEQUENCE</scope>
    <source>
        <tissue evidence="1">Whole organism</tissue>
    </source>
</reference>
<accession>A0A0K2V6Q3</accession>
<organism evidence="1">
    <name type="scientific">Lepeophtheirus salmonis</name>
    <name type="common">Salmon louse</name>
    <name type="synonym">Caligus salmonis</name>
    <dbReference type="NCBI Taxonomy" id="72036"/>
    <lineage>
        <taxon>Eukaryota</taxon>
        <taxon>Metazoa</taxon>
        <taxon>Ecdysozoa</taxon>
        <taxon>Arthropoda</taxon>
        <taxon>Crustacea</taxon>
        <taxon>Multicrustacea</taxon>
        <taxon>Hexanauplia</taxon>
        <taxon>Copepoda</taxon>
        <taxon>Siphonostomatoida</taxon>
        <taxon>Caligidae</taxon>
        <taxon>Lepeophtheirus</taxon>
    </lineage>
</organism>
<dbReference type="EMBL" id="HACA01028639">
    <property type="protein sequence ID" value="CDW46000.1"/>
    <property type="molecule type" value="Transcribed_RNA"/>
</dbReference>
<dbReference type="AlphaFoldDB" id="A0A0K2V6Q3"/>